<evidence type="ECO:0000256" key="4">
    <source>
        <dbReference type="ARBA" id="ARBA00022989"/>
    </source>
</evidence>
<dbReference type="SUPFAM" id="SSF47473">
    <property type="entry name" value="EF-hand"/>
    <property type="match status" value="1"/>
</dbReference>
<evidence type="ECO:0000256" key="2">
    <source>
        <dbReference type="ARBA" id="ARBA00022692"/>
    </source>
</evidence>
<organism evidence="9 10">
    <name type="scientific">Durusdinium trenchii</name>
    <dbReference type="NCBI Taxonomy" id="1381693"/>
    <lineage>
        <taxon>Eukaryota</taxon>
        <taxon>Sar</taxon>
        <taxon>Alveolata</taxon>
        <taxon>Dinophyceae</taxon>
        <taxon>Suessiales</taxon>
        <taxon>Symbiodiniaceae</taxon>
        <taxon>Durusdinium</taxon>
    </lineage>
</organism>
<dbReference type="Pfam" id="PF13499">
    <property type="entry name" value="EF-hand_7"/>
    <property type="match status" value="1"/>
</dbReference>
<dbReference type="PANTHER" id="PTHR46726">
    <property type="entry name" value="TWO PORE CHANNEL 3"/>
    <property type="match status" value="1"/>
</dbReference>
<evidence type="ECO:0000256" key="6">
    <source>
        <dbReference type="SAM" id="MobiDB-lite"/>
    </source>
</evidence>
<dbReference type="SMART" id="SM00054">
    <property type="entry name" value="EFh"/>
    <property type="match status" value="2"/>
</dbReference>
<feature type="transmembrane region" description="Helical" evidence="7">
    <location>
        <begin position="37"/>
        <end position="58"/>
    </location>
</feature>
<keyword evidence="4 7" id="KW-1133">Transmembrane helix</keyword>
<dbReference type="InterPro" id="IPR018247">
    <property type="entry name" value="EF_Hand_1_Ca_BS"/>
</dbReference>
<dbReference type="PANTHER" id="PTHR46726:SF1">
    <property type="entry name" value="TWO-PORE CALCIUM CHANNEL 3"/>
    <property type="match status" value="1"/>
</dbReference>
<evidence type="ECO:0000256" key="1">
    <source>
        <dbReference type="ARBA" id="ARBA00004141"/>
    </source>
</evidence>
<proteinExistence type="predicted"/>
<reference evidence="9 10" key="1">
    <citation type="submission" date="2024-02" db="EMBL/GenBank/DDBJ databases">
        <authorList>
            <person name="Chen Y."/>
            <person name="Shah S."/>
            <person name="Dougan E. K."/>
            <person name="Thang M."/>
            <person name="Chan C."/>
        </authorList>
    </citation>
    <scope>NUCLEOTIDE SEQUENCE [LARGE SCALE GENOMIC DNA]</scope>
</reference>
<evidence type="ECO:0000256" key="3">
    <source>
        <dbReference type="ARBA" id="ARBA00022837"/>
    </source>
</evidence>
<dbReference type="SUPFAM" id="SSF81324">
    <property type="entry name" value="Voltage-gated potassium channels"/>
    <property type="match status" value="1"/>
</dbReference>
<feature type="compositionally biased region" description="Low complexity" evidence="6">
    <location>
        <begin position="479"/>
        <end position="495"/>
    </location>
</feature>
<feature type="transmembrane region" description="Helical" evidence="7">
    <location>
        <begin position="70"/>
        <end position="91"/>
    </location>
</feature>
<comment type="subcellular location">
    <subcellularLocation>
        <location evidence="1">Membrane</location>
        <topology evidence="1">Multi-pass membrane protein</topology>
    </subcellularLocation>
</comment>
<evidence type="ECO:0000256" key="5">
    <source>
        <dbReference type="ARBA" id="ARBA00023136"/>
    </source>
</evidence>
<keyword evidence="9" id="KW-0813">Transport</keyword>
<evidence type="ECO:0000313" key="10">
    <source>
        <dbReference type="Proteomes" id="UP001642464"/>
    </source>
</evidence>
<name>A0ABP0R0A1_9DINO</name>
<dbReference type="Proteomes" id="UP001642464">
    <property type="component" value="Unassembled WGS sequence"/>
</dbReference>
<feature type="transmembrane region" description="Helical" evidence="7">
    <location>
        <begin position="257"/>
        <end position="280"/>
    </location>
</feature>
<dbReference type="EMBL" id="CAXAMM010040485">
    <property type="protein sequence ID" value="CAK9093560.1"/>
    <property type="molecule type" value="Genomic_DNA"/>
</dbReference>
<comment type="caution">
    <text evidence="9">The sequence shown here is derived from an EMBL/GenBank/DDBJ whole genome shotgun (WGS) entry which is preliminary data.</text>
</comment>
<feature type="domain" description="EF-hand" evidence="8">
    <location>
        <begin position="348"/>
        <end position="383"/>
    </location>
</feature>
<dbReference type="PROSITE" id="PS00018">
    <property type="entry name" value="EF_HAND_1"/>
    <property type="match status" value="1"/>
</dbReference>
<feature type="domain" description="EF-hand" evidence="8">
    <location>
        <begin position="304"/>
        <end position="339"/>
    </location>
</feature>
<accession>A0ABP0R0A1</accession>
<keyword evidence="3" id="KW-0106">Calcium</keyword>
<dbReference type="Gene3D" id="1.10.287.70">
    <property type="match status" value="1"/>
</dbReference>
<keyword evidence="2 7" id="KW-0812">Transmembrane</keyword>
<dbReference type="GO" id="GO:0034220">
    <property type="term" value="P:monoatomic ion transmembrane transport"/>
    <property type="evidence" value="ECO:0007669"/>
    <property type="project" value="UniProtKB-KW"/>
</dbReference>
<gene>
    <name evidence="9" type="ORF">SCF082_LOCUS44013</name>
</gene>
<dbReference type="PROSITE" id="PS50222">
    <property type="entry name" value="EF_HAND_2"/>
    <property type="match status" value="2"/>
</dbReference>
<keyword evidence="10" id="KW-1185">Reference proteome</keyword>
<keyword evidence="9" id="KW-0407">Ion channel</keyword>
<evidence type="ECO:0000259" key="8">
    <source>
        <dbReference type="PROSITE" id="PS50222"/>
    </source>
</evidence>
<feature type="transmembrane region" description="Helical" evidence="7">
    <location>
        <begin position="174"/>
        <end position="194"/>
    </location>
</feature>
<keyword evidence="5 7" id="KW-0472">Membrane</keyword>
<dbReference type="Gene3D" id="1.10.238.10">
    <property type="entry name" value="EF-hand"/>
    <property type="match status" value="1"/>
</dbReference>
<feature type="compositionally biased region" description="Polar residues" evidence="6">
    <location>
        <begin position="602"/>
        <end position="612"/>
    </location>
</feature>
<protein>
    <recommendedName>
        <fullName evidence="8">EF-hand domain-containing protein</fullName>
    </recommendedName>
</protein>
<feature type="region of interest" description="Disordered" evidence="6">
    <location>
        <begin position="601"/>
        <end position="621"/>
    </location>
</feature>
<dbReference type="InterPro" id="IPR027359">
    <property type="entry name" value="Volt_channel_dom_sf"/>
</dbReference>
<dbReference type="Gene3D" id="1.20.120.350">
    <property type="entry name" value="Voltage-gated potassium channels. Chain C"/>
    <property type="match status" value="1"/>
</dbReference>
<evidence type="ECO:0000313" key="9">
    <source>
        <dbReference type="EMBL" id="CAK9093560.1"/>
    </source>
</evidence>
<evidence type="ECO:0000256" key="7">
    <source>
        <dbReference type="SAM" id="Phobius"/>
    </source>
</evidence>
<dbReference type="CDD" id="cd00051">
    <property type="entry name" value="EFh"/>
    <property type="match status" value="1"/>
</dbReference>
<sequence length="665" mass="74011">MASLTDLGKHGISEASSVPSVPESAISQASKVQMNRYWLTNFMAVVVLFDAYCTCVAIDHRAAQLSTPDFYKVSSDACLVLYTVELILMLYNSGGFASVKDWMTMMDAVIVICGWLEFIFDALNISEFEIGFRIKVTRVLRLVRIFRLIRLLKRIRTLKELHKLATMMATCMRTLLWCFLLCFFIMTAWAMLMVEVVNPIVQDMEQASSEVFAGCEFCVGATSTVMDANLLLFKTVIAGDSWGELAVPVIQKHPATAIIFVGSQLTLVFGVVNLIVAVVVDTFAEARENDVQNLAEEMEAEIQQDSKLLSKIFQRIDKGGTGELSLEDLIEGARSDPVFQSRLRVMDIDENDLQQLFQMIDVDQSGTIEVSEFIGPLSRWAHDSKTAPRFIKYNMLQTMHLQEDLYDLSVDCFNQLASRIDDLSFDMQLYKKGSALASDEDFPQHADLQTDEGQTIADKEGQDLQETKKHEELAPVDEAGSMSGSSSASGSVASADPNFTGIIDIDQPRATKDAQMLVPKTNMTSGVASVELIDVAMEKLEAKMDQFLKQMATIKPPKRKAYTPLIMSPRASEKNTQFSPRRRKPPRTDAFRSMYVDRHRSGTATASTTLKGRNSRGGSYDMFPDLNSQLTGRFNLGREDADDSRAISKGSRGIRSVTGSMGSWF</sequence>
<dbReference type="InterPro" id="IPR005821">
    <property type="entry name" value="Ion_trans_dom"/>
</dbReference>
<keyword evidence="9" id="KW-0406">Ion transport</keyword>
<dbReference type="InterPro" id="IPR002048">
    <property type="entry name" value="EF_hand_dom"/>
</dbReference>
<dbReference type="Pfam" id="PF00520">
    <property type="entry name" value="Ion_trans"/>
    <property type="match status" value="1"/>
</dbReference>
<dbReference type="InterPro" id="IPR011992">
    <property type="entry name" value="EF-hand-dom_pair"/>
</dbReference>
<feature type="region of interest" description="Disordered" evidence="6">
    <location>
        <begin position="472"/>
        <end position="496"/>
    </location>
</feature>